<dbReference type="STRING" id="400727.A0A2T7NWS9"/>
<keyword evidence="5" id="KW-0804">Transcription</keyword>
<evidence type="ECO:0000259" key="8">
    <source>
        <dbReference type="PROSITE" id="PS51818"/>
    </source>
</evidence>
<proteinExistence type="predicted"/>
<dbReference type="InterPro" id="IPR037131">
    <property type="entry name" value="Homeo_prospero_dom_sf"/>
</dbReference>
<comment type="caution">
    <text evidence="9">The sequence shown here is derived from an EMBL/GenBank/DDBJ whole genome shotgun (WGS) entry which is preliminary data.</text>
</comment>
<dbReference type="PROSITE" id="PS51818">
    <property type="entry name" value="HOMEO_PROSPERO"/>
    <property type="match status" value="1"/>
</dbReference>
<dbReference type="GO" id="GO:0007399">
    <property type="term" value="P:nervous system development"/>
    <property type="evidence" value="ECO:0007669"/>
    <property type="project" value="UniProtKB-ARBA"/>
</dbReference>
<sequence>MHLRKAKLMFFYTRYPNSGILKVYFPDVSFNKNNTAQLVKWFSNFREFYYIQMEKYAAGGGRWLQARGRPRCQQGFRAVPPPQPSLQPQQPDRGKHDSGARTQKKKEKKEEENKSYGEKECLGFQQFDCIRIASPVAAAENSQQAISYVLKCEVPALRQGAPSKRT</sequence>
<dbReference type="GO" id="GO:0000978">
    <property type="term" value="F:RNA polymerase II cis-regulatory region sequence-specific DNA binding"/>
    <property type="evidence" value="ECO:0007669"/>
    <property type="project" value="TreeGrafter"/>
</dbReference>
<dbReference type="InterPro" id="IPR009057">
    <property type="entry name" value="Homeodomain-like_sf"/>
</dbReference>
<keyword evidence="10" id="KW-1185">Reference proteome</keyword>
<dbReference type="InterPro" id="IPR039350">
    <property type="entry name" value="Prospero_homeodomain"/>
</dbReference>
<comment type="subcellular location">
    <subcellularLocation>
        <location evidence="1">Nucleus</location>
    </subcellularLocation>
</comment>
<evidence type="ECO:0000256" key="6">
    <source>
        <dbReference type="ARBA" id="ARBA00023242"/>
    </source>
</evidence>
<evidence type="ECO:0000256" key="5">
    <source>
        <dbReference type="ARBA" id="ARBA00023163"/>
    </source>
</evidence>
<dbReference type="Gene3D" id="1.10.10.500">
    <property type="entry name" value="Homeo-prospero domain"/>
    <property type="match status" value="1"/>
</dbReference>
<evidence type="ECO:0000256" key="1">
    <source>
        <dbReference type="ARBA" id="ARBA00004123"/>
    </source>
</evidence>
<keyword evidence="6" id="KW-0539">Nucleus</keyword>
<keyword evidence="2" id="KW-0805">Transcription regulation</keyword>
<evidence type="ECO:0000256" key="4">
    <source>
        <dbReference type="ARBA" id="ARBA00023155"/>
    </source>
</evidence>
<dbReference type="Pfam" id="PF05044">
    <property type="entry name" value="HPD"/>
    <property type="match status" value="1"/>
</dbReference>
<reference evidence="9 10" key="1">
    <citation type="submission" date="2018-04" db="EMBL/GenBank/DDBJ databases">
        <title>The genome of golden apple snail Pomacea canaliculata provides insight into stress tolerance and invasive adaptation.</title>
        <authorList>
            <person name="Liu C."/>
            <person name="Liu B."/>
            <person name="Ren Y."/>
            <person name="Zhang Y."/>
            <person name="Wang H."/>
            <person name="Li S."/>
            <person name="Jiang F."/>
            <person name="Yin L."/>
            <person name="Zhang G."/>
            <person name="Qian W."/>
            <person name="Fan W."/>
        </authorList>
    </citation>
    <scope>NUCLEOTIDE SEQUENCE [LARGE SCALE GENOMIC DNA]</scope>
    <source>
        <strain evidence="9">SZHN2017</strain>
        <tissue evidence="9">Muscle</tissue>
    </source>
</reference>
<name>A0A2T7NWS9_POMCA</name>
<evidence type="ECO:0000256" key="7">
    <source>
        <dbReference type="SAM" id="MobiDB-lite"/>
    </source>
</evidence>
<dbReference type="Proteomes" id="UP000245119">
    <property type="component" value="Linkage Group LG8"/>
</dbReference>
<feature type="region of interest" description="Disordered" evidence="7">
    <location>
        <begin position="73"/>
        <end position="116"/>
    </location>
</feature>
<accession>A0A2T7NWS9</accession>
<dbReference type="EMBL" id="PZQS01000008">
    <property type="protein sequence ID" value="PVD25624.1"/>
    <property type="molecule type" value="Genomic_DNA"/>
</dbReference>
<dbReference type="AlphaFoldDB" id="A0A2T7NWS9"/>
<protein>
    <recommendedName>
        <fullName evidence="8">Prospero domain-containing protein</fullName>
    </recommendedName>
</protein>
<dbReference type="PANTHER" id="PTHR12198">
    <property type="entry name" value="HOMEOBOX PROTEIN PROSPERO/PROX-1/CEH-26"/>
    <property type="match status" value="1"/>
</dbReference>
<dbReference type="GO" id="GO:0000981">
    <property type="term" value="F:DNA-binding transcription factor activity, RNA polymerase II-specific"/>
    <property type="evidence" value="ECO:0007669"/>
    <property type="project" value="TreeGrafter"/>
</dbReference>
<keyword evidence="3" id="KW-0238">DNA-binding</keyword>
<evidence type="ECO:0000313" key="10">
    <source>
        <dbReference type="Proteomes" id="UP000245119"/>
    </source>
</evidence>
<gene>
    <name evidence="9" type="ORF">C0Q70_13283</name>
</gene>
<dbReference type="PANTHER" id="PTHR12198:SF0">
    <property type="entry name" value="HOMEOBOX PROTEIN PROSPERO"/>
    <property type="match status" value="1"/>
</dbReference>
<dbReference type="GO" id="GO:0005634">
    <property type="term" value="C:nucleus"/>
    <property type="evidence" value="ECO:0007669"/>
    <property type="project" value="UniProtKB-SubCell"/>
</dbReference>
<dbReference type="InterPro" id="IPR023082">
    <property type="entry name" value="Homeo_prospero_dom"/>
</dbReference>
<feature type="domain" description="Prospero" evidence="8">
    <location>
        <begin position="1"/>
        <end position="57"/>
    </location>
</feature>
<evidence type="ECO:0000256" key="3">
    <source>
        <dbReference type="ARBA" id="ARBA00023125"/>
    </source>
</evidence>
<organism evidence="9 10">
    <name type="scientific">Pomacea canaliculata</name>
    <name type="common">Golden apple snail</name>
    <dbReference type="NCBI Taxonomy" id="400727"/>
    <lineage>
        <taxon>Eukaryota</taxon>
        <taxon>Metazoa</taxon>
        <taxon>Spiralia</taxon>
        <taxon>Lophotrochozoa</taxon>
        <taxon>Mollusca</taxon>
        <taxon>Gastropoda</taxon>
        <taxon>Caenogastropoda</taxon>
        <taxon>Architaenioglossa</taxon>
        <taxon>Ampullarioidea</taxon>
        <taxon>Ampullariidae</taxon>
        <taxon>Pomacea</taxon>
    </lineage>
</organism>
<evidence type="ECO:0000256" key="2">
    <source>
        <dbReference type="ARBA" id="ARBA00023015"/>
    </source>
</evidence>
<evidence type="ECO:0000313" key="9">
    <source>
        <dbReference type="EMBL" id="PVD25624.1"/>
    </source>
</evidence>
<dbReference type="GO" id="GO:0048468">
    <property type="term" value="P:cell development"/>
    <property type="evidence" value="ECO:0007669"/>
    <property type="project" value="UniProtKB-ARBA"/>
</dbReference>
<keyword evidence="4" id="KW-0371">Homeobox</keyword>
<dbReference type="SUPFAM" id="SSF46689">
    <property type="entry name" value="Homeodomain-like"/>
    <property type="match status" value="1"/>
</dbReference>
<dbReference type="OrthoDB" id="10038576at2759"/>